<accession>A0A9E7JFC8</accession>
<evidence type="ECO:0000259" key="2">
    <source>
        <dbReference type="Pfam" id="PF01764"/>
    </source>
</evidence>
<sequence>MASSLPCGGSATAPPPPRTSIRRPLKLSLIHPPVTKDETPAMVTISRRSSLLLPFPFFFSSSSSVAASSPPLEPYNDSAQGFTLLRPSSWIQVEKAGATALFEEGKGSNSIGVVVNPVRLASLKDFGTPEFVADKLIRAERKKESTKDAELISVDERLGHSGLPIYEFEYQIDSTRGGMKRIFSAAFVSSRKLYLLNITYSDRPENPLDVSTRLVLEQVMDRPRCLVAMVLICLLSICHGRELRIGHKDDGHVYNHTLAKILVEYASAVYMSDLTALFTWTCSRCTDLTEGFEVVELIVDVENCLQAYVGVAHDLNAIIVAFRGTQEHSIRNWIQDLFWKQLDLNYPDMPDAMVHHGFYSAYHNTTLRPGIVSAVQEVRELYGNIPVMVTGHSMGGAMASFCALDLTVNYGIHNVQLMTFGQPRMGNAAFGSYFSKHVQNAVRVTNEHDIVPHLPPYYSYFPQKTYHHFPREVWVHNVGIGSLVYMIEKVCDGSGEDPSCSRSVSGNSISDHLAYFGIEMQADTWGTCRIVFHGNMVQYQVDLAGNIVLSKRPGVSSALHQSVEADKSRNAI</sequence>
<dbReference type="Pfam" id="PF01789">
    <property type="entry name" value="PsbP"/>
    <property type="match status" value="1"/>
</dbReference>
<dbReference type="PANTHER" id="PTHR45856:SF11">
    <property type="entry name" value="FUNGAL LIPASE-LIKE DOMAIN-CONTAINING PROTEIN"/>
    <property type="match status" value="1"/>
</dbReference>
<dbReference type="InterPro" id="IPR051218">
    <property type="entry name" value="Sec_MonoDiacylglyc_Lipase"/>
</dbReference>
<dbReference type="Gene3D" id="3.40.50.1820">
    <property type="entry name" value="alpha/beta hydrolase"/>
    <property type="match status" value="1"/>
</dbReference>
<dbReference type="GO" id="GO:0019898">
    <property type="term" value="C:extrinsic component of membrane"/>
    <property type="evidence" value="ECO:0007669"/>
    <property type="project" value="InterPro"/>
</dbReference>
<dbReference type="PANTHER" id="PTHR45856">
    <property type="entry name" value="ALPHA/BETA-HYDROLASES SUPERFAMILY PROTEIN"/>
    <property type="match status" value="1"/>
</dbReference>
<dbReference type="GO" id="GO:0009654">
    <property type="term" value="C:photosystem II oxygen evolving complex"/>
    <property type="evidence" value="ECO:0007669"/>
    <property type="project" value="InterPro"/>
</dbReference>
<dbReference type="InterPro" id="IPR002683">
    <property type="entry name" value="PsbP_C"/>
</dbReference>
<dbReference type="EMBL" id="CP097503">
    <property type="protein sequence ID" value="URD78841.1"/>
    <property type="molecule type" value="Genomic_DNA"/>
</dbReference>
<dbReference type="OrthoDB" id="426718at2759"/>
<dbReference type="Proteomes" id="UP001055439">
    <property type="component" value="Chromosome 10"/>
</dbReference>
<dbReference type="GO" id="GO:0006629">
    <property type="term" value="P:lipid metabolic process"/>
    <property type="evidence" value="ECO:0007669"/>
    <property type="project" value="InterPro"/>
</dbReference>
<reference evidence="4" key="1">
    <citation type="submission" date="2022-05" db="EMBL/GenBank/DDBJ databases">
        <title>The Musa troglodytarum L. genome provides insights into the mechanism of non-climacteric behaviour and enrichment of carotenoids.</title>
        <authorList>
            <person name="Wang J."/>
        </authorList>
    </citation>
    <scope>NUCLEOTIDE SEQUENCE</scope>
    <source>
        <tissue evidence="4">Leaf</tissue>
    </source>
</reference>
<dbReference type="AlphaFoldDB" id="A0A9E7JFC8"/>
<dbReference type="GO" id="GO:0015979">
    <property type="term" value="P:photosynthesis"/>
    <property type="evidence" value="ECO:0007669"/>
    <property type="project" value="InterPro"/>
</dbReference>
<evidence type="ECO:0000259" key="3">
    <source>
        <dbReference type="Pfam" id="PF01789"/>
    </source>
</evidence>
<dbReference type="InterPro" id="IPR016123">
    <property type="entry name" value="Mog1/PsbP_a/b/a-sand"/>
</dbReference>
<dbReference type="Pfam" id="PF01764">
    <property type="entry name" value="Lipase_3"/>
    <property type="match status" value="1"/>
</dbReference>
<dbReference type="InterPro" id="IPR002921">
    <property type="entry name" value="Fungal_lipase-type"/>
</dbReference>
<organism evidence="4 5">
    <name type="scientific">Musa troglodytarum</name>
    <name type="common">fe'i banana</name>
    <dbReference type="NCBI Taxonomy" id="320322"/>
    <lineage>
        <taxon>Eukaryota</taxon>
        <taxon>Viridiplantae</taxon>
        <taxon>Streptophyta</taxon>
        <taxon>Embryophyta</taxon>
        <taxon>Tracheophyta</taxon>
        <taxon>Spermatophyta</taxon>
        <taxon>Magnoliopsida</taxon>
        <taxon>Liliopsida</taxon>
        <taxon>Zingiberales</taxon>
        <taxon>Musaceae</taxon>
        <taxon>Musa</taxon>
    </lineage>
</organism>
<gene>
    <name evidence="4" type="ORF">MUK42_02572</name>
</gene>
<feature type="region of interest" description="Disordered" evidence="1">
    <location>
        <begin position="1"/>
        <end position="22"/>
    </location>
</feature>
<dbReference type="SUPFAM" id="SSF53474">
    <property type="entry name" value="alpha/beta-Hydrolases"/>
    <property type="match status" value="1"/>
</dbReference>
<evidence type="ECO:0000256" key="1">
    <source>
        <dbReference type="SAM" id="MobiDB-lite"/>
    </source>
</evidence>
<feature type="domain" description="PsbP C-terminal" evidence="3">
    <location>
        <begin position="72"/>
        <end position="203"/>
    </location>
</feature>
<name>A0A9E7JFC8_9LILI</name>
<keyword evidence="5" id="KW-1185">Reference proteome</keyword>
<dbReference type="SUPFAM" id="SSF55724">
    <property type="entry name" value="Mog1p/PsbP-like"/>
    <property type="match status" value="1"/>
</dbReference>
<proteinExistence type="predicted"/>
<protein>
    <submittedName>
        <fullName evidence="4">Lipase (Class 3)</fullName>
    </submittedName>
</protein>
<dbReference type="CDD" id="cd00519">
    <property type="entry name" value="Lipase_3"/>
    <property type="match status" value="1"/>
</dbReference>
<dbReference type="Gene3D" id="3.40.1000.10">
    <property type="entry name" value="Mog1/PsbP, alpha/beta/alpha sandwich"/>
    <property type="match status" value="1"/>
</dbReference>
<dbReference type="InterPro" id="IPR029058">
    <property type="entry name" value="AB_hydrolase_fold"/>
</dbReference>
<feature type="domain" description="Fungal lipase-type" evidence="2">
    <location>
        <begin position="319"/>
        <end position="457"/>
    </location>
</feature>
<evidence type="ECO:0000313" key="5">
    <source>
        <dbReference type="Proteomes" id="UP001055439"/>
    </source>
</evidence>
<evidence type="ECO:0000313" key="4">
    <source>
        <dbReference type="EMBL" id="URD78841.1"/>
    </source>
</evidence>
<dbReference type="GO" id="GO:0005509">
    <property type="term" value="F:calcium ion binding"/>
    <property type="evidence" value="ECO:0007669"/>
    <property type="project" value="InterPro"/>
</dbReference>